<dbReference type="PANTHER" id="PTHR44307">
    <property type="entry name" value="PHOSPHOETHANOLAMINE METHYLTRANSFERASE"/>
    <property type="match status" value="1"/>
</dbReference>
<evidence type="ECO:0000256" key="4">
    <source>
        <dbReference type="ARBA" id="ARBA00022679"/>
    </source>
</evidence>
<gene>
    <name evidence="8" type="ORF">K7X08_006160</name>
</gene>
<comment type="pathway">
    <text evidence="1">Phospholipid metabolism; phosphatidylcholine biosynthesis.</text>
</comment>
<organism evidence="8 9">
    <name type="scientific">Anisodus acutangulus</name>
    <dbReference type="NCBI Taxonomy" id="402998"/>
    <lineage>
        <taxon>Eukaryota</taxon>
        <taxon>Viridiplantae</taxon>
        <taxon>Streptophyta</taxon>
        <taxon>Embryophyta</taxon>
        <taxon>Tracheophyta</taxon>
        <taxon>Spermatophyta</taxon>
        <taxon>Magnoliopsida</taxon>
        <taxon>eudicotyledons</taxon>
        <taxon>Gunneridae</taxon>
        <taxon>Pentapetalae</taxon>
        <taxon>asterids</taxon>
        <taxon>lamiids</taxon>
        <taxon>Solanales</taxon>
        <taxon>Solanaceae</taxon>
        <taxon>Solanoideae</taxon>
        <taxon>Hyoscyameae</taxon>
        <taxon>Anisodus</taxon>
    </lineage>
</organism>
<sequence>MLDLQPGQKVLDVGCGIGGGDFYMAEKYDVHVVGIDLSINMISFVLKRAIGLKRVVEFEVVDCTKKTYHGGYIKQRGYDLHDVEAYGQMLRDADFLEVVVEDRIGQFIVVLQSWTLLGITQGVEWIVSRGVPHHLMQRQKRAHLLLLSVILPIVEINSQLEDNIVVVLVLVAAGLKIVIDEYLKMIFTTSALENLVVGCILLVTLGTKANGGVEPNKQLEVPTPVFSNGSSKVESDGENWKHLAQNYSKPFRAAAAGSQGSLLDAHLFVLKETIGATPSLLSNELVDMVSAVVVRVLSQLWNKPIVEVNHCVARIEMGRTVTGAVDPVVLFARVLTLSNDPSPGYNIEQLAKKGEKFIELPYVVKGMDTFVSLCRKLCSRCL</sequence>
<reference evidence="9" key="1">
    <citation type="journal article" date="2023" name="Proc. Natl. Acad. Sci. U.S.A.">
        <title>Genomic and structural basis for evolution of tropane alkaloid biosynthesis.</title>
        <authorList>
            <person name="Wanga Y.-J."/>
            <person name="Taina T."/>
            <person name="Yua J.-Y."/>
            <person name="Lia J."/>
            <person name="Xua B."/>
            <person name="Chenc J."/>
            <person name="D'Auriad J.C."/>
            <person name="Huanga J.-P."/>
            <person name="Huanga S.-X."/>
        </authorList>
    </citation>
    <scope>NUCLEOTIDE SEQUENCE [LARGE SCALE GENOMIC DNA]</scope>
    <source>
        <strain evidence="9">cv. KIB-2019</strain>
    </source>
</reference>
<dbReference type="PANTHER" id="PTHR44307:SF2">
    <property type="entry name" value="PHOSPHOETHANOLAMINE METHYLTRANSFERASE ISOFORM X1"/>
    <property type="match status" value="1"/>
</dbReference>
<dbReference type="InterPro" id="IPR029063">
    <property type="entry name" value="SAM-dependent_MTases_sf"/>
</dbReference>
<keyword evidence="9" id="KW-1185">Reference proteome</keyword>
<dbReference type="SUPFAM" id="SSF53335">
    <property type="entry name" value="S-adenosyl-L-methionine-dependent methyltransferases"/>
    <property type="match status" value="1"/>
</dbReference>
<comment type="pathway">
    <text evidence="2">Lipid metabolism.</text>
</comment>
<dbReference type="EMBL" id="JAJAGQ010000014">
    <property type="protein sequence ID" value="KAJ8543637.1"/>
    <property type="molecule type" value="Genomic_DNA"/>
</dbReference>
<dbReference type="Pfam" id="PF02353">
    <property type="entry name" value="CMAS"/>
    <property type="match status" value="1"/>
</dbReference>
<name>A0A9Q1LWU3_9SOLA</name>
<keyword evidence="3" id="KW-0489">Methyltransferase</keyword>
<evidence type="ECO:0000313" key="9">
    <source>
        <dbReference type="Proteomes" id="UP001152561"/>
    </source>
</evidence>
<dbReference type="AlphaFoldDB" id="A0A9Q1LWU3"/>
<evidence type="ECO:0000256" key="7">
    <source>
        <dbReference type="ARBA" id="ARBA00047841"/>
    </source>
</evidence>
<keyword evidence="4" id="KW-0808">Transferase</keyword>
<dbReference type="Proteomes" id="UP001152561">
    <property type="component" value="Unassembled WGS sequence"/>
</dbReference>
<evidence type="ECO:0000256" key="1">
    <source>
        <dbReference type="ARBA" id="ARBA00004969"/>
    </source>
</evidence>
<evidence type="ECO:0000256" key="2">
    <source>
        <dbReference type="ARBA" id="ARBA00005189"/>
    </source>
</evidence>
<dbReference type="OrthoDB" id="8300214at2759"/>
<accession>A0A9Q1LWU3</accession>
<dbReference type="GO" id="GO:0000234">
    <property type="term" value="F:phosphoethanolamine N-methyltransferase activity"/>
    <property type="evidence" value="ECO:0007669"/>
    <property type="project" value="UniProtKB-EC"/>
</dbReference>
<evidence type="ECO:0000256" key="5">
    <source>
        <dbReference type="ARBA" id="ARBA00035674"/>
    </source>
</evidence>
<dbReference type="Gene3D" id="3.30.420.40">
    <property type="match status" value="1"/>
</dbReference>
<comment type="catalytic activity">
    <reaction evidence="7">
        <text>N-methylethanolamine phosphate + S-adenosyl-L-methionine = N,N-dimethylethanolamine phosphate + S-adenosyl-L-homocysteine + H(+)</text>
        <dbReference type="Rhea" id="RHEA:25321"/>
        <dbReference type="ChEBI" id="CHEBI:15378"/>
        <dbReference type="ChEBI" id="CHEBI:57781"/>
        <dbReference type="ChEBI" id="CHEBI:57856"/>
        <dbReference type="ChEBI" id="CHEBI:58641"/>
        <dbReference type="ChEBI" id="CHEBI:59789"/>
        <dbReference type="EC" id="2.1.1.103"/>
    </reaction>
    <physiologicalReaction direction="left-to-right" evidence="7">
        <dbReference type="Rhea" id="RHEA:25322"/>
    </physiologicalReaction>
</comment>
<evidence type="ECO:0000256" key="6">
    <source>
        <dbReference type="ARBA" id="ARBA00047619"/>
    </source>
</evidence>
<dbReference type="EC" id="2.1.1.103" evidence="5"/>
<dbReference type="GO" id="GO:0032259">
    <property type="term" value="P:methylation"/>
    <property type="evidence" value="ECO:0007669"/>
    <property type="project" value="UniProtKB-KW"/>
</dbReference>
<comment type="caution">
    <text evidence="8">The sequence shown here is derived from an EMBL/GenBank/DDBJ whole genome shotgun (WGS) entry which is preliminary data.</text>
</comment>
<proteinExistence type="predicted"/>
<dbReference type="CDD" id="cd02440">
    <property type="entry name" value="AdoMet_MTases"/>
    <property type="match status" value="1"/>
</dbReference>
<protein>
    <recommendedName>
        <fullName evidence="5">phosphoethanolamine N-methyltransferase</fullName>
        <ecNumber evidence="5">2.1.1.103</ecNumber>
    </recommendedName>
</protein>
<evidence type="ECO:0000313" key="8">
    <source>
        <dbReference type="EMBL" id="KAJ8543637.1"/>
    </source>
</evidence>
<evidence type="ECO:0000256" key="3">
    <source>
        <dbReference type="ARBA" id="ARBA00022603"/>
    </source>
</evidence>
<comment type="catalytic activity">
    <reaction evidence="6">
        <text>N,N-dimethylethanolamine phosphate + S-adenosyl-L-methionine = phosphocholine + S-adenosyl-L-homocysteine + H(+)</text>
        <dbReference type="Rhea" id="RHEA:25325"/>
        <dbReference type="ChEBI" id="CHEBI:15378"/>
        <dbReference type="ChEBI" id="CHEBI:57856"/>
        <dbReference type="ChEBI" id="CHEBI:58641"/>
        <dbReference type="ChEBI" id="CHEBI:59789"/>
        <dbReference type="ChEBI" id="CHEBI:295975"/>
        <dbReference type="EC" id="2.1.1.103"/>
    </reaction>
    <physiologicalReaction direction="left-to-right" evidence="6">
        <dbReference type="Rhea" id="RHEA:25326"/>
    </physiologicalReaction>
</comment>
<dbReference type="Gene3D" id="3.40.50.150">
    <property type="entry name" value="Vaccinia Virus protein VP39"/>
    <property type="match status" value="1"/>
</dbReference>